<keyword evidence="2" id="KW-1185">Reference proteome</keyword>
<evidence type="ECO:0000313" key="1">
    <source>
        <dbReference type="EMBL" id="CAC5379834.1"/>
    </source>
</evidence>
<name>A0A6J8BA90_MYTCO</name>
<organism evidence="1 2">
    <name type="scientific">Mytilus coruscus</name>
    <name type="common">Sea mussel</name>
    <dbReference type="NCBI Taxonomy" id="42192"/>
    <lineage>
        <taxon>Eukaryota</taxon>
        <taxon>Metazoa</taxon>
        <taxon>Spiralia</taxon>
        <taxon>Lophotrochozoa</taxon>
        <taxon>Mollusca</taxon>
        <taxon>Bivalvia</taxon>
        <taxon>Autobranchia</taxon>
        <taxon>Pteriomorphia</taxon>
        <taxon>Mytilida</taxon>
        <taxon>Mytiloidea</taxon>
        <taxon>Mytilidae</taxon>
        <taxon>Mytilinae</taxon>
        <taxon>Mytilus</taxon>
    </lineage>
</organism>
<dbReference type="Proteomes" id="UP000507470">
    <property type="component" value="Unassembled WGS sequence"/>
</dbReference>
<dbReference type="OrthoDB" id="6137411at2759"/>
<evidence type="ECO:0000313" key="2">
    <source>
        <dbReference type="Proteomes" id="UP000507470"/>
    </source>
</evidence>
<protein>
    <submittedName>
        <fullName evidence="1">Uncharacterized protein</fullName>
    </submittedName>
</protein>
<gene>
    <name evidence="1" type="ORF">MCOR_15843</name>
</gene>
<dbReference type="AlphaFoldDB" id="A0A6J8BA90"/>
<sequence>MMNTVIYNLYSHKTWTLITSGSFGEGLQMRGSDLDLTAVLKRIEVCEDTNIHFNADKIYFTMELEDTELGFTKLRLVHGNNWEILKDCTDIGGDFYFSNLSLKQRFSIDIFSTVHGPCVIDEDGLYDIMCLHCKSWITPAKQWETQSKNSWPRYDVKQAIVKHGVLFVPLGFVFIENLQPDELQILKENYFPPIVYAHFLRLVCHFHLKSSRQCWDSLRDLQLAIEENYCIADRCRRSVSYNIMGIGFQMLGDIDSARQAFMHSIKLFLDQKINRAFQQLSLFS</sequence>
<dbReference type="EMBL" id="CACVKT020002749">
    <property type="protein sequence ID" value="CAC5379834.1"/>
    <property type="molecule type" value="Genomic_DNA"/>
</dbReference>
<accession>A0A6J8BA90</accession>
<reference evidence="1 2" key="1">
    <citation type="submission" date="2020-06" db="EMBL/GenBank/DDBJ databases">
        <authorList>
            <person name="Li R."/>
            <person name="Bekaert M."/>
        </authorList>
    </citation>
    <scope>NUCLEOTIDE SEQUENCE [LARGE SCALE GENOMIC DNA]</scope>
    <source>
        <strain evidence="2">wild</strain>
    </source>
</reference>
<proteinExistence type="predicted"/>